<dbReference type="Gene3D" id="1.20.1250.20">
    <property type="entry name" value="MFS general substrate transporter like domains"/>
    <property type="match status" value="2"/>
</dbReference>
<feature type="transmembrane region" description="Helical" evidence="6">
    <location>
        <begin position="166"/>
        <end position="190"/>
    </location>
</feature>
<evidence type="ECO:0000313" key="8">
    <source>
        <dbReference type="EMBL" id="KIM52142.1"/>
    </source>
</evidence>
<proteinExistence type="predicted"/>
<dbReference type="OrthoDB" id="2985014at2759"/>
<keyword evidence="5 6" id="KW-0472">Membrane</keyword>
<dbReference type="InterPro" id="IPR011701">
    <property type="entry name" value="MFS"/>
</dbReference>
<dbReference type="SUPFAM" id="SSF103473">
    <property type="entry name" value="MFS general substrate transporter"/>
    <property type="match status" value="1"/>
</dbReference>
<reference evidence="8 9" key="1">
    <citation type="submission" date="2014-04" db="EMBL/GenBank/DDBJ databases">
        <authorList>
            <consortium name="DOE Joint Genome Institute"/>
            <person name="Kuo A."/>
            <person name="Kohler A."/>
            <person name="Nagy L.G."/>
            <person name="Floudas D."/>
            <person name="Copeland A."/>
            <person name="Barry K.W."/>
            <person name="Cichocki N."/>
            <person name="Veneault-Fourrey C."/>
            <person name="LaButti K."/>
            <person name="Lindquist E.A."/>
            <person name="Lipzen A."/>
            <person name="Lundell T."/>
            <person name="Morin E."/>
            <person name="Murat C."/>
            <person name="Sun H."/>
            <person name="Tunlid A."/>
            <person name="Henrissat B."/>
            <person name="Grigoriev I.V."/>
            <person name="Hibbett D.S."/>
            <person name="Martin F."/>
            <person name="Nordberg H.P."/>
            <person name="Cantor M.N."/>
            <person name="Hua S.X."/>
        </authorList>
    </citation>
    <scope>NUCLEOTIDE SEQUENCE [LARGE SCALE GENOMIC DNA]</scope>
    <source>
        <strain evidence="8 9">Foug A</strain>
    </source>
</reference>
<dbReference type="InterPro" id="IPR020846">
    <property type="entry name" value="MFS_dom"/>
</dbReference>
<dbReference type="InterPro" id="IPR036259">
    <property type="entry name" value="MFS_trans_sf"/>
</dbReference>
<evidence type="ECO:0000313" key="9">
    <source>
        <dbReference type="Proteomes" id="UP000053989"/>
    </source>
</evidence>
<dbReference type="GO" id="GO:0016020">
    <property type="term" value="C:membrane"/>
    <property type="evidence" value="ECO:0007669"/>
    <property type="project" value="UniProtKB-SubCell"/>
</dbReference>
<dbReference type="PANTHER" id="PTHR43791:SF6">
    <property type="entry name" value="TRANSPORTER, PUTATIVE (AFU_ORTHOLOGUE AFUA_1G16690)-RELATED"/>
    <property type="match status" value="1"/>
</dbReference>
<feature type="transmembrane region" description="Helical" evidence="6">
    <location>
        <begin position="269"/>
        <end position="291"/>
    </location>
</feature>
<evidence type="ECO:0000256" key="2">
    <source>
        <dbReference type="ARBA" id="ARBA00022448"/>
    </source>
</evidence>
<feature type="domain" description="Major facilitator superfamily (MFS) profile" evidence="7">
    <location>
        <begin position="28"/>
        <end position="448"/>
    </location>
</feature>
<dbReference type="EMBL" id="KN822222">
    <property type="protein sequence ID" value="KIM52142.1"/>
    <property type="molecule type" value="Genomic_DNA"/>
</dbReference>
<dbReference type="Pfam" id="PF07690">
    <property type="entry name" value="MFS_1"/>
    <property type="match status" value="1"/>
</dbReference>
<dbReference type="HOGENOM" id="CLU_001265_0_6_1"/>
<dbReference type="FunFam" id="1.20.1250.20:FF:000013">
    <property type="entry name" value="MFS general substrate transporter"/>
    <property type="match status" value="1"/>
</dbReference>
<feature type="transmembrane region" description="Helical" evidence="6">
    <location>
        <begin position="28"/>
        <end position="50"/>
    </location>
</feature>
<feature type="transmembrane region" description="Helical" evidence="6">
    <location>
        <begin position="425"/>
        <end position="443"/>
    </location>
</feature>
<evidence type="ECO:0000256" key="4">
    <source>
        <dbReference type="ARBA" id="ARBA00022989"/>
    </source>
</evidence>
<dbReference type="GO" id="GO:0022857">
    <property type="term" value="F:transmembrane transporter activity"/>
    <property type="evidence" value="ECO:0007669"/>
    <property type="project" value="InterPro"/>
</dbReference>
<dbReference type="STRING" id="1036808.A0A0C2ZH69"/>
<feature type="transmembrane region" description="Helical" evidence="6">
    <location>
        <begin position="303"/>
        <end position="322"/>
    </location>
</feature>
<keyword evidence="3 6" id="KW-0812">Transmembrane</keyword>
<evidence type="ECO:0000256" key="6">
    <source>
        <dbReference type="SAM" id="Phobius"/>
    </source>
</evidence>
<name>A0A0C2ZH69_9AGAM</name>
<feature type="transmembrane region" description="Helical" evidence="6">
    <location>
        <begin position="393"/>
        <end position="413"/>
    </location>
</feature>
<protein>
    <recommendedName>
        <fullName evidence="7">Major facilitator superfamily (MFS) profile domain-containing protein</fullName>
    </recommendedName>
</protein>
<dbReference type="InParanoid" id="A0A0C2ZH69"/>
<dbReference type="AlphaFoldDB" id="A0A0C2ZH69"/>
<dbReference type="PANTHER" id="PTHR43791">
    <property type="entry name" value="PERMEASE-RELATED"/>
    <property type="match status" value="1"/>
</dbReference>
<evidence type="ECO:0000259" key="7">
    <source>
        <dbReference type="PROSITE" id="PS50850"/>
    </source>
</evidence>
<feature type="transmembrane region" description="Helical" evidence="6">
    <location>
        <begin position="70"/>
        <end position="90"/>
    </location>
</feature>
<feature type="transmembrane region" description="Helical" evidence="6">
    <location>
        <begin position="334"/>
        <end position="355"/>
    </location>
</feature>
<reference evidence="9" key="2">
    <citation type="submission" date="2015-01" db="EMBL/GenBank/DDBJ databases">
        <title>Evolutionary Origins and Diversification of the Mycorrhizal Mutualists.</title>
        <authorList>
            <consortium name="DOE Joint Genome Institute"/>
            <consortium name="Mycorrhizal Genomics Consortium"/>
            <person name="Kohler A."/>
            <person name="Kuo A."/>
            <person name="Nagy L.G."/>
            <person name="Floudas D."/>
            <person name="Copeland A."/>
            <person name="Barry K.W."/>
            <person name="Cichocki N."/>
            <person name="Veneault-Fourrey C."/>
            <person name="LaButti K."/>
            <person name="Lindquist E.A."/>
            <person name="Lipzen A."/>
            <person name="Lundell T."/>
            <person name="Morin E."/>
            <person name="Murat C."/>
            <person name="Riley R."/>
            <person name="Ohm R."/>
            <person name="Sun H."/>
            <person name="Tunlid A."/>
            <person name="Henrissat B."/>
            <person name="Grigoriev I.V."/>
            <person name="Hibbett D.S."/>
            <person name="Martin F."/>
        </authorList>
    </citation>
    <scope>NUCLEOTIDE SEQUENCE [LARGE SCALE GENOMIC DNA]</scope>
    <source>
        <strain evidence="9">Foug A</strain>
    </source>
</reference>
<evidence type="ECO:0000256" key="1">
    <source>
        <dbReference type="ARBA" id="ARBA00004141"/>
    </source>
</evidence>
<organism evidence="8 9">
    <name type="scientific">Scleroderma citrinum Foug A</name>
    <dbReference type="NCBI Taxonomy" id="1036808"/>
    <lineage>
        <taxon>Eukaryota</taxon>
        <taxon>Fungi</taxon>
        <taxon>Dikarya</taxon>
        <taxon>Basidiomycota</taxon>
        <taxon>Agaricomycotina</taxon>
        <taxon>Agaricomycetes</taxon>
        <taxon>Agaricomycetidae</taxon>
        <taxon>Boletales</taxon>
        <taxon>Sclerodermatineae</taxon>
        <taxon>Sclerodermataceae</taxon>
        <taxon>Scleroderma</taxon>
    </lineage>
</organism>
<feature type="transmembrane region" description="Helical" evidence="6">
    <location>
        <begin position="134"/>
        <end position="154"/>
    </location>
</feature>
<keyword evidence="9" id="KW-1185">Reference proteome</keyword>
<evidence type="ECO:0000256" key="3">
    <source>
        <dbReference type="ARBA" id="ARBA00022692"/>
    </source>
</evidence>
<dbReference type="Proteomes" id="UP000053989">
    <property type="component" value="Unassembled WGS sequence"/>
</dbReference>
<keyword evidence="2" id="KW-0813">Transport</keyword>
<accession>A0A0C2ZH69</accession>
<feature type="transmembrane region" description="Helical" evidence="6">
    <location>
        <begin position="202"/>
        <end position="222"/>
    </location>
</feature>
<feature type="transmembrane region" description="Helical" evidence="6">
    <location>
        <begin position="102"/>
        <end position="122"/>
    </location>
</feature>
<dbReference type="PROSITE" id="PS50850">
    <property type="entry name" value="MFS"/>
    <property type="match status" value="1"/>
</dbReference>
<evidence type="ECO:0000256" key="5">
    <source>
        <dbReference type="ARBA" id="ARBA00023136"/>
    </source>
</evidence>
<comment type="subcellular location">
    <subcellularLocation>
        <location evidence="1">Membrane</location>
        <topology evidence="1">Multi-pass membrane protein</topology>
    </subcellularLocation>
</comment>
<keyword evidence="4 6" id="KW-1133">Transmembrane helix</keyword>
<feature type="transmembrane region" description="Helical" evidence="6">
    <location>
        <begin position="361"/>
        <end position="381"/>
    </location>
</feature>
<sequence length="471" mass="53293">MEESRHTNSFDSCPERRRQIEKRLLRKLDLRVSFLLLVWLINIRCLHLKSSARLHGFEEDLQLTGHQFNTLISIMYFGYLFMQIPSNVFLNRVTRPSAYLSLAALLWGLCSVTTAPFLLYALTGLCSFGTAVVSRFFLGFSEAVYFPGALFLLSRWYRCDELGLRMAYFSCGATVGQFAGPLLASGVFSAMDGKLGYAAWRWLFFIEGGLTCIIAISSFYIIPDFPTTPASWLTTDEQLLAQMRMEEDRGNTDQESLQRSGLVEALTDWTVWWLAIAGCFILVGVSFGTFFPTIAATMGYSPTVTLLLCVPPWFVGAVTSLFVTRHSDAIRDRFWHITSPITISIIGFLIAMWTMNIYMRYLSLFFMAQSYIAFIVCLAWVSNSIPDSSSKRAVALAFVNVVGTFGSMGAPYLWPTEWGPSCSKSFMYCTLAFLISLSMLWVYRLHLIRLNEEADMKERALGLPKGFRYIT</sequence>
<gene>
    <name evidence="8" type="ORF">SCLCIDRAFT_141785</name>
</gene>